<protein>
    <submittedName>
        <fullName evidence="2">Uncharacterized protein</fullName>
    </submittedName>
</protein>
<feature type="compositionally biased region" description="Basic residues" evidence="1">
    <location>
        <begin position="82"/>
        <end position="91"/>
    </location>
</feature>
<feature type="region of interest" description="Disordered" evidence="1">
    <location>
        <begin position="64"/>
        <end position="104"/>
    </location>
</feature>
<dbReference type="AlphaFoldDB" id="A0A4C1TV06"/>
<reference evidence="2 3" key="1">
    <citation type="journal article" date="2019" name="Commun. Biol.">
        <title>The bagworm genome reveals a unique fibroin gene that provides high tensile strength.</title>
        <authorList>
            <person name="Kono N."/>
            <person name="Nakamura H."/>
            <person name="Ohtoshi R."/>
            <person name="Tomita M."/>
            <person name="Numata K."/>
            <person name="Arakawa K."/>
        </authorList>
    </citation>
    <scope>NUCLEOTIDE SEQUENCE [LARGE SCALE GENOMIC DNA]</scope>
</reference>
<organism evidence="2 3">
    <name type="scientific">Eumeta variegata</name>
    <name type="common">Bagworm moth</name>
    <name type="synonym">Eumeta japonica</name>
    <dbReference type="NCBI Taxonomy" id="151549"/>
    <lineage>
        <taxon>Eukaryota</taxon>
        <taxon>Metazoa</taxon>
        <taxon>Ecdysozoa</taxon>
        <taxon>Arthropoda</taxon>
        <taxon>Hexapoda</taxon>
        <taxon>Insecta</taxon>
        <taxon>Pterygota</taxon>
        <taxon>Neoptera</taxon>
        <taxon>Endopterygota</taxon>
        <taxon>Lepidoptera</taxon>
        <taxon>Glossata</taxon>
        <taxon>Ditrysia</taxon>
        <taxon>Tineoidea</taxon>
        <taxon>Psychidae</taxon>
        <taxon>Oiketicinae</taxon>
        <taxon>Eumeta</taxon>
    </lineage>
</organism>
<comment type="caution">
    <text evidence="2">The sequence shown here is derived from an EMBL/GenBank/DDBJ whole genome shotgun (WGS) entry which is preliminary data.</text>
</comment>
<sequence length="104" mass="11378">MPAAARRRPCTATPTVDRDWIRARDQSNGVVRRTDAAGQRRVATIKTGDKCCVYLPEMRASRSIARDAGGRGRGRAGGTRGRPPRCPRSRKTTGTALSFIPLRD</sequence>
<keyword evidence="3" id="KW-1185">Reference proteome</keyword>
<gene>
    <name evidence="2" type="ORF">EVAR_7823_1</name>
</gene>
<accession>A0A4C1TV06</accession>
<proteinExistence type="predicted"/>
<dbReference type="EMBL" id="BGZK01000091">
    <property type="protein sequence ID" value="GBP17830.1"/>
    <property type="molecule type" value="Genomic_DNA"/>
</dbReference>
<evidence type="ECO:0000313" key="3">
    <source>
        <dbReference type="Proteomes" id="UP000299102"/>
    </source>
</evidence>
<dbReference type="Proteomes" id="UP000299102">
    <property type="component" value="Unassembled WGS sequence"/>
</dbReference>
<evidence type="ECO:0000256" key="1">
    <source>
        <dbReference type="SAM" id="MobiDB-lite"/>
    </source>
</evidence>
<evidence type="ECO:0000313" key="2">
    <source>
        <dbReference type="EMBL" id="GBP17830.1"/>
    </source>
</evidence>
<name>A0A4C1TV06_EUMVA</name>